<evidence type="ECO:0000313" key="4">
    <source>
        <dbReference type="Proteomes" id="UP001174936"/>
    </source>
</evidence>
<evidence type="ECO:0000256" key="1">
    <source>
        <dbReference type="SAM" id="SignalP"/>
    </source>
</evidence>
<dbReference type="Proteomes" id="UP001174936">
    <property type="component" value="Unassembled WGS sequence"/>
</dbReference>
<keyword evidence="4" id="KW-1185">Reference proteome</keyword>
<dbReference type="InterPro" id="IPR036673">
    <property type="entry name" value="Cyanovirin-N_sf"/>
</dbReference>
<dbReference type="SUPFAM" id="SSF51322">
    <property type="entry name" value="Cyanovirin-N"/>
    <property type="match status" value="1"/>
</dbReference>
<dbReference type="SMART" id="SM01111">
    <property type="entry name" value="CVNH"/>
    <property type="match status" value="1"/>
</dbReference>
<sequence length="155" mass="16732">MSMNVAQSLIVGKMIFLVLLASFLALPALALPSAAANQTNFAQTCRRAKLVDGYYLEAWCLDANGTHPFKNTLDLNFCVGIDYSTSVLQWMVYGKLANYCSHCSLEHDNPNHPVLDCACQTSGQKSGIFSTLKLDEGIYNNNGTLTCDGGIATIG</sequence>
<keyword evidence="1" id="KW-0732">Signal</keyword>
<dbReference type="Pfam" id="PF08881">
    <property type="entry name" value="CVNH"/>
    <property type="match status" value="1"/>
</dbReference>
<feature type="chain" id="PRO_5041236896" description="Cyanovirin-N domain-containing protein" evidence="1">
    <location>
        <begin position="31"/>
        <end position="155"/>
    </location>
</feature>
<evidence type="ECO:0000313" key="3">
    <source>
        <dbReference type="EMBL" id="KAK0648941.1"/>
    </source>
</evidence>
<dbReference type="InterPro" id="IPR011058">
    <property type="entry name" value="Cyanovirin-N"/>
</dbReference>
<feature type="domain" description="Cyanovirin-N" evidence="2">
    <location>
        <begin position="40"/>
        <end position="147"/>
    </location>
</feature>
<feature type="signal peptide" evidence="1">
    <location>
        <begin position="1"/>
        <end position="30"/>
    </location>
</feature>
<gene>
    <name evidence="3" type="ORF">B0T16DRAFT_123862</name>
</gene>
<evidence type="ECO:0000259" key="2">
    <source>
        <dbReference type="SMART" id="SM01111"/>
    </source>
</evidence>
<dbReference type="AlphaFoldDB" id="A0AA39YCC8"/>
<comment type="caution">
    <text evidence="3">The sequence shown here is derived from an EMBL/GenBank/DDBJ whole genome shotgun (WGS) entry which is preliminary data.</text>
</comment>
<organism evidence="3 4">
    <name type="scientific">Cercophora newfieldiana</name>
    <dbReference type="NCBI Taxonomy" id="92897"/>
    <lineage>
        <taxon>Eukaryota</taxon>
        <taxon>Fungi</taxon>
        <taxon>Dikarya</taxon>
        <taxon>Ascomycota</taxon>
        <taxon>Pezizomycotina</taxon>
        <taxon>Sordariomycetes</taxon>
        <taxon>Sordariomycetidae</taxon>
        <taxon>Sordariales</taxon>
        <taxon>Lasiosphaeriaceae</taxon>
        <taxon>Cercophora</taxon>
    </lineage>
</organism>
<dbReference type="Gene3D" id="2.30.60.10">
    <property type="entry name" value="Cyanovirin-N"/>
    <property type="match status" value="1"/>
</dbReference>
<name>A0AA39YCC8_9PEZI</name>
<proteinExistence type="predicted"/>
<protein>
    <recommendedName>
        <fullName evidence="2">Cyanovirin-N domain-containing protein</fullName>
    </recommendedName>
</protein>
<accession>A0AA39YCC8</accession>
<dbReference type="EMBL" id="JAULSV010000003">
    <property type="protein sequence ID" value="KAK0648941.1"/>
    <property type="molecule type" value="Genomic_DNA"/>
</dbReference>
<reference evidence="3" key="1">
    <citation type="submission" date="2023-06" db="EMBL/GenBank/DDBJ databases">
        <title>Genome-scale phylogeny and comparative genomics of the fungal order Sordariales.</title>
        <authorList>
            <consortium name="Lawrence Berkeley National Laboratory"/>
            <person name="Hensen N."/>
            <person name="Bonometti L."/>
            <person name="Westerberg I."/>
            <person name="Brannstrom I.O."/>
            <person name="Guillou S."/>
            <person name="Cros-Aarteil S."/>
            <person name="Calhoun S."/>
            <person name="Haridas S."/>
            <person name="Kuo A."/>
            <person name="Mondo S."/>
            <person name="Pangilinan J."/>
            <person name="Riley R."/>
            <person name="Labutti K."/>
            <person name="Andreopoulos B."/>
            <person name="Lipzen A."/>
            <person name="Chen C."/>
            <person name="Yanf M."/>
            <person name="Daum C."/>
            <person name="Ng V."/>
            <person name="Clum A."/>
            <person name="Steindorff A."/>
            <person name="Ohm R."/>
            <person name="Martin F."/>
            <person name="Silar P."/>
            <person name="Natvig D."/>
            <person name="Lalanne C."/>
            <person name="Gautier V."/>
            <person name="Ament-Velasquez S.L."/>
            <person name="Kruys A."/>
            <person name="Hutchinson M.I."/>
            <person name="Powell A.J."/>
            <person name="Barry K."/>
            <person name="Miller A.N."/>
            <person name="Grigoriev I.V."/>
            <person name="Debuchy R."/>
            <person name="Gladieux P."/>
            <person name="Thoren M.H."/>
            <person name="Johannesson H."/>
        </authorList>
    </citation>
    <scope>NUCLEOTIDE SEQUENCE</scope>
    <source>
        <strain evidence="3">SMH2532-1</strain>
    </source>
</reference>